<proteinExistence type="predicted"/>
<organism evidence="1 2">
    <name type="scientific">Sphaeroforma arctica JP610</name>
    <dbReference type="NCBI Taxonomy" id="667725"/>
    <lineage>
        <taxon>Eukaryota</taxon>
        <taxon>Ichthyosporea</taxon>
        <taxon>Ichthyophonida</taxon>
        <taxon>Sphaeroforma</taxon>
    </lineage>
</organism>
<accession>A0A0L0F2W2</accession>
<gene>
    <name evidence="1" type="ORF">SARC_16441</name>
</gene>
<evidence type="ECO:0000313" key="2">
    <source>
        <dbReference type="Proteomes" id="UP000054560"/>
    </source>
</evidence>
<dbReference type="RefSeq" id="XP_014144929.1">
    <property type="nucleotide sequence ID" value="XM_014289454.1"/>
</dbReference>
<dbReference type="AlphaFoldDB" id="A0A0L0F2W2"/>
<feature type="non-terminal residue" evidence="1">
    <location>
        <position position="1"/>
    </location>
</feature>
<name>A0A0L0F2W2_9EUKA</name>
<dbReference type="GeneID" id="25916945"/>
<sequence>YDNKYTNPEFFGNYIFTYKNEGPHVNLLDGMAVMHEYAMEKREYPFPDSETDWLKLDSGSIFGYEEIVLVGKEYAPSTPTDTYVEDLMQVVGYNEEDFQKSALRLMFRGYGFEKREYD</sequence>
<reference evidence="1 2" key="1">
    <citation type="submission" date="2011-02" db="EMBL/GenBank/DDBJ databases">
        <title>The Genome Sequence of Sphaeroforma arctica JP610.</title>
        <authorList>
            <consortium name="The Broad Institute Genome Sequencing Platform"/>
            <person name="Russ C."/>
            <person name="Cuomo C."/>
            <person name="Young S.K."/>
            <person name="Zeng Q."/>
            <person name="Gargeya S."/>
            <person name="Alvarado L."/>
            <person name="Berlin A."/>
            <person name="Chapman S.B."/>
            <person name="Chen Z."/>
            <person name="Freedman E."/>
            <person name="Gellesch M."/>
            <person name="Goldberg J."/>
            <person name="Griggs A."/>
            <person name="Gujja S."/>
            <person name="Heilman E."/>
            <person name="Heiman D."/>
            <person name="Howarth C."/>
            <person name="Mehta T."/>
            <person name="Neiman D."/>
            <person name="Pearson M."/>
            <person name="Roberts A."/>
            <person name="Saif S."/>
            <person name="Shea T."/>
            <person name="Shenoy N."/>
            <person name="Sisk P."/>
            <person name="Stolte C."/>
            <person name="Sykes S."/>
            <person name="White J."/>
            <person name="Yandava C."/>
            <person name="Burger G."/>
            <person name="Gray M.W."/>
            <person name="Holland P.W.H."/>
            <person name="King N."/>
            <person name="Lang F.B.F."/>
            <person name="Roger A.J."/>
            <person name="Ruiz-Trillo I."/>
            <person name="Haas B."/>
            <person name="Nusbaum C."/>
            <person name="Birren B."/>
        </authorList>
    </citation>
    <scope>NUCLEOTIDE SEQUENCE [LARGE SCALE GENOMIC DNA]</scope>
    <source>
        <strain evidence="1 2">JP610</strain>
    </source>
</reference>
<dbReference type="Proteomes" id="UP000054560">
    <property type="component" value="Unassembled WGS sequence"/>
</dbReference>
<keyword evidence="2" id="KW-1185">Reference proteome</keyword>
<evidence type="ECO:0000313" key="1">
    <source>
        <dbReference type="EMBL" id="KNC71027.1"/>
    </source>
</evidence>
<protein>
    <submittedName>
        <fullName evidence="1">Uncharacterized protein</fullName>
    </submittedName>
</protein>
<dbReference type="EMBL" id="KQ249678">
    <property type="protein sequence ID" value="KNC71027.1"/>
    <property type="molecule type" value="Genomic_DNA"/>
</dbReference>